<dbReference type="Gene3D" id="3.60.90.10">
    <property type="entry name" value="S-adenosylmethionine decarboxylase"/>
    <property type="match status" value="1"/>
</dbReference>
<keyword evidence="11" id="KW-0456">Lyase</keyword>
<keyword evidence="7" id="KW-0068">Autocatalytic cleavage</keyword>
<accession>A0A7S1UFX8</accession>
<dbReference type="GO" id="GO:0004014">
    <property type="term" value="F:adenosylmethionine decarboxylase activity"/>
    <property type="evidence" value="ECO:0007669"/>
    <property type="project" value="UniProtKB-EC"/>
</dbReference>
<organism evidence="15">
    <name type="scientific">Phaeomonas parva</name>
    <dbReference type="NCBI Taxonomy" id="124430"/>
    <lineage>
        <taxon>Eukaryota</taxon>
        <taxon>Sar</taxon>
        <taxon>Stramenopiles</taxon>
        <taxon>Ochrophyta</taxon>
        <taxon>Pinguiophyceae</taxon>
        <taxon>Pinguiochrysidales</taxon>
        <taxon>Pinguiochrysidaceae</taxon>
        <taxon>Phaeomonas</taxon>
    </lineage>
</organism>
<comment type="cofactor">
    <cofactor evidence="1">
        <name>pyruvate</name>
        <dbReference type="ChEBI" id="CHEBI:15361"/>
    </cofactor>
</comment>
<comment type="pathway">
    <text evidence="2">Amine and polyamine biosynthesis; S-adenosylmethioninamine biosynthesis; S-adenosylmethioninamine from S-adenosyl-L-methionine: step 1/1.</text>
</comment>
<dbReference type="PANTHER" id="PTHR11570:SF0">
    <property type="entry name" value="S-ADENOSYLMETHIONINE DECARBOXYLASE PROENZYME"/>
    <property type="match status" value="1"/>
</dbReference>
<dbReference type="AlphaFoldDB" id="A0A7S1UFX8"/>
<gene>
    <name evidence="15" type="ORF">PPAR1163_LOCUS25381</name>
</gene>
<evidence type="ECO:0000256" key="6">
    <source>
        <dbReference type="ARBA" id="ARBA00022793"/>
    </source>
</evidence>
<name>A0A7S1UFX8_9STRA</name>
<dbReference type="PROSITE" id="PS01336">
    <property type="entry name" value="ADOMETDC"/>
    <property type="match status" value="1"/>
</dbReference>
<evidence type="ECO:0000256" key="3">
    <source>
        <dbReference type="ARBA" id="ARBA00008466"/>
    </source>
</evidence>
<dbReference type="GO" id="GO:0005829">
    <property type="term" value="C:cytosol"/>
    <property type="evidence" value="ECO:0007669"/>
    <property type="project" value="TreeGrafter"/>
</dbReference>
<keyword evidence="8" id="KW-0745">Spermidine biosynthesis</keyword>
<evidence type="ECO:0000256" key="5">
    <source>
        <dbReference type="ARBA" id="ARBA00022691"/>
    </source>
</evidence>
<feature type="region of interest" description="Disordered" evidence="14">
    <location>
        <begin position="1"/>
        <end position="73"/>
    </location>
</feature>
<evidence type="ECO:0000256" key="12">
    <source>
        <dbReference type="ARBA" id="ARBA00023270"/>
    </source>
</evidence>
<sequence>MSSPEGSGSEASAATDSPATSIMEDQLRGVVPVPPSPPLDAEAFPPGPAPAAPTPVDMDADGSELDEDFPDDESVDREYDGTFEGPEKTLEVCFKPGVGLEGGCRNLPRASLNRILTRAKCTIMSIVSNSHLDAYVLSESSLFVYPYKVVLKTCGATTLLRCLPYLLREARRYCGCELEWVGYSRKNFAYPTQQLFPHTSFNDEMGYLQKHSKYYDKLSGSAHILGPLTGDHWFVYVADKSERPMEMESDRTINIMMFDMHEDAAQMFYKDKYPTAEEQTMASGINMLMPGAQIDAQCFEPCGYSMNAIQHDSYSTIHITPESACSYASFETNTKLRSYTALIRNVLQLFRPRRFVLTMFADEAGLASLSEDPFEDKALLLPRFGMYIQRNAASNTTVEVDTVCRMGCWELSEDPFEGGLRDMRQSTRTHTVS</sequence>
<dbReference type="InterPro" id="IPR001985">
    <property type="entry name" value="S-AdoMet_decarboxylase_euk"/>
</dbReference>
<dbReference type="InterPro" id="IPR016067">
    <property type="entry name" value="S-AdoMet_deCO2ase_core"/>
</dbReference>
<evidence type="ECO:0000256" key="7">
    <source>
        <dbReference type="ARBA" id="ARBA00022813"/>
    </source>
</evidence>
<evidence type="ECO:0000256" key="1">
    <source>
        <dbReference type="ARBA" id="ARBA00001928"/>
    </source>
</evidence>
<keyword evidence="5" id="KW-0949">S-adenosyl-L-methionine</keyword>
<dbReference type="UniPathway" id="UPA00331">
    <property type="reaction ID" value="UER00451"/>
</dbReference>
<protein>
    <recommendedName>
        <fullName evidence="4">adenosylmethionine decarboxylase</fullName>
        <ecNumber evidence="4">4.1.1.50</ecNumber>
    </recommendedName>
</protein>
<feature type="compositionally biased region" description="Acidic residues" evidence="14">
    <location>
        <begin position="58"/>
        <end position="73"/>
    </location>
</feature>
<keyword evidence="10" id="KW-0865">Zymogen</keyword>
<dbReference type="NCBIfam" id="TIGR00535">
    <property type="entry name" value="SAM_DCase"/>
    <property type="match status" value="1"/>
</dbReference>
<evidence type="ECO:0000256" key="2">
    <source>
        <dbReference type="ARBA" id="ARBA00004911"/>
    </source>
</evidence>
<keyword evidence="6" id="KW-0210">Decarboxylase</keyword>
<evidence type="ECO:0000256" key="8">
    <source>
        <dbReference type="ARBA" id="ARBA00023066"/>
    </source>
</evidence>
<dbReference type="GO" id="GO:0008295">
    <property type="term" value="P:spermidine biosynthetic process"/>
    <property type="evidence" value="ECO:0007669"/>
    <property type="project" value="UniProtKB-KW"/>
</dbReference>
<keyword evidence="9" id="KW-0620">Polyamine biosynthesis</keyword>
<evidence type="ECO:0000256" key="14">
    <source>
        <dbReference type="SAM" id="MobiDB-lite"/>
    </source>
</evidence>
<proteinExistence type="inferred from homology"/>
<comment type="similarity">
    <text evidence="3">Belongs to the eukaryotic AdoMetDC family.</text>
</comment>
<dbReference type="InterPro" id="IPR018166">
    <property type="entry name" value="S-AdoMet_deCO2ase_CS"/>
</dbReference>
<evidence type="ECO:0000256" key="9">
    <source>
        <dbReference type="ARBA" id="ARBA00023115"/>
    </source>
</evidence>
<dbReference type="EC" id="4.1.1.50" evidence="4"/>
<dbReference type="InterPro" id="IPR048283">
    <property type="entry name" value="AdoMetDC-like"/>
</dbReference>
<evidence type="ECO:0000256" key="10">
    <source>
        <dbReference type="ARBA" id="ARBA00023145"/>
    </source>
</evidence>
<reference evidence="15" key="1">
    <citation type="submission" date="2021-01" db="EMBL/GenBank/DDBJ databases">
        <authorList>
            <person name="Corre E."/>
            <person name="Pelletier E."/>
            <person name="Niang G."/>
            <person name="Scheremetjew M."/>
            <person name="Finn R."/>
            <person name="Kale V."/>
            <person name="Holt S."/>
            <person name="Cochrane G."/>
            <person name="Meng A."/>
            <person name="Brown T."/>
            <person name="Cohen L."/>
        </authorList>
    </citation>
    <scope>NUCLEOTIDE SEQUENCE</scope>
    <source>
        <strain evidence="15">CCMP2877</strain>
    </source>
</reference>
<feature type="compositionally biased region" description="Low complexity" evidence="14">
    <location>
        <begin position="1"/>
        <end position="14"/>
    </location>
</feature>
<evidence type="ECO:0000256" key="4">
    <source>
        <dbReference type="ARBA" id="ARBA00012357"/>
    </source>
</evidence>
<dbReference type="Pfam" id="PF01536">
    <property type="entry name" value="SAM_decarbox"/>
    <property type="match status" value="1"/>
</dbReference>
<dbReference type="PANTHER" id="PTHR11570">
    <property type="entry name" value="S-ADENOSYLMETHIONINE DECARBOXYLASE"/>
    <property type="match status" value="1"/>
</dbReference>
<keyword evidence="12" id="KW-0704">Schiff base</keyword>
<evidence type="ECO:0000313" key="15">
    <source>
        <dbReference type="EMBL" id="CAD9266955.1"/>
    </source>
</evidence>
<dbReference type="SUPFAM" id="SSF56276">
    <property type="entry name" value="S-adenosylmethionine decarboxylase"/>
    <property type="match status" value="1"/>
</dbReference>
<evidence type="ECO:0000256" key="11">
    <source>
        <dbReference type="ARBA" id="ARBA00023239"/>
    </source>
</evidence>
<dbReference type="GO" id="GO:0006597">
    <property type="term" value="P:spermine biosynthetic process"/>
    <property type="evidence" value="ECO:0007669"/>
    <property type="project" value="InterPro"/>
</dbReference>
<dbReference type="EMBL" id="HBGJ01040272">
    <property type="protein sequence ID" value="CAD9266955.1"/>
    <property type="molecule type" value="Transcribed_RNA"/>
</dbReference>
<keyword evidence="13" id="KW-0670">Pyruvate</keyword>
<evidence type="ECO:0000256" key="13">
    <source>
        <dbReference type="ARBA" id="ARBA00023317"/>
    </source>
</evidence>